<feature type="domain" description="Integrase catalytic" evidence="2">
    <location>
        <begin position="107"/>
        <end position="281"/>
    </location>
</feature>
<organism evidence="3 4">
    <name type="scientific">Tanacetum coccineum</name>
    <dbReference type="NCBI Taxonomy" id="301880"/>
    <lineage>
        <taxon>Eukaryota</taxon>
        <taxon>Viridiplantae</taxon>
        <taxon>Streptophyta</taxon>
        <taxon>Embryophyta</taxon>
        <taxon>Tracheophyta</taxon>
        <taxon>Spermatophyta</taxon>
        <taxon>Magnoliopsida</taxon>
        <taxon>eudicotyledons</taxon>
        <taxon>Gunneridae</taxon>
        <taxon>Pentapetalae</taxon>
        <taxon>asterids</taxon>
        <taxon>campanulids</taxon>
        <taxon>Asterales</taxon>
        <taxon>Asteraceae</taxon>
        <taxon>Asteroideae</taxon>
        <taxon>Anthemideae</taxon>
        <taxon>Anthemidinae</taxon>
        <taxon>Tanacetum</taxon>
    </lineage>
</organism>
<evidence type="ECO:0000256" key="1">
    <source>
        <dbReference type="SAM" id="MobiDB-lite"/>
    </source>
</evidence>
<reference evidence="3" key="2">
    <citation type="submission" date="2022-01" db="EMBL/GenBank/DDBJ databases">
        <authorList>
            <person name="Yamashiro T."/>
            <person name="Shiraishi A."/>
            <person name="Satake H."/>
            <person name="Nakayama K."/>
        </authorList>
    </citation>
    <scope>NUCLEOTIDE SEQUENCE</scope>
</reference>
<comment type="caution">
    <text evidence="3">The sequence shown here is derived from an EMBL/GenBank/DDBJ whole genome shotgun (WGS) entry which is preliminary data.</text>
</comment>
<dbReference type="PANTHER" id="PTHR45835:SF99">
    <property type="entry name" value="CHROMO DOMAIN-CONTAINING PROTEIN-RELATED"/>
    <property type="match status" value="1"/>
</dbReference>
<evidence type="ECO:0000313" key="3">
    <source>
        <dbReference type="EMBL" id="GJS66055.1"/>
    </source>
</evidence>
<dbReference type="InterPro" id="IPR056924">
    <property type="entry name" value="SH3_Tf2-1"/>
</dbReference>
<evidence type="ECO:0000313" key="4">
    <source>
        <dbReference type="Proteomes" id="UP001151760"/>
    </source>
</evidence>
<name>A0ABQ4XMG1_9ASTR</name>
<dbReference type="InterPro" id="IPR001584">
    <property type="entry name" value="Integrase_cat-core"/>
</dbReference>
<dbReference type="InterPro" id="IPR005162">
    <property type="entry name" value="Retrotrans_gag_dom"/>
</dbReference>
<keyword evidence="3" id="KW-0695">RNA-directed DNA polymerase</keyword>
<dbReference type="Proteomes" id="UP001151760">
    <property type="component" value="Unassembled WGS sequence"/>
</dbReference>
<dbReference type="Pfam" id="PF24626">
    <property type="entry name" value="SH3_Tf2-1"/>
    <property type="match status" value="1"/>
</dbReference>
<keyword evidence="3" id="KW-0808">Transferase</keyword>
<dbReference type="PROSITE" id="PS50994">
    <property type="entry name" value="INTEGRASE"/>
    <property type="match status" value="1"/>
</dbReference>
<dbReference type="SUPFAM" id="SSF53098">
    <property type="entry name" value="Ribonuclease H-like"/>
    <property type="match status" value="1"/>
</dbReference>
<sequence>MRQRRWLELLSDYDCDIRYHPGKANVVADALSRKERELPLRVRALVMTISLDLPKQILNAQTEAQKPENIKSEDVGGMLVENAKFPEAIREQKLEPRADGTLCLNGRSWLPCYGDLRTVIMHESHKSKYSIHPGSDKMYQDMKKAILVAQHERYIATYEQCLTCAKVKAEHQRPSGLLRVVTSIGIPVSIICDRDPRFASNFWRSLQHALGTNLDMSTAYHPQTDGQSERTIQTLEDMLRACAIDFGKGWVNHLPLVEFSYNNSYHASIKAAPFEALYGRKCRSPVCWTEVGEAQILGPELIQETTEKIIQIKQRMQAARDRQKSYADLKRKPMEFQVGDKVMLKVSPWKGVSIVFGKRGKLNPRYVGPFKVIERVGEVAYKLELPEELSKEPVEIVGREVKRLKRSRIPLVKVRWNSKRGLSSRGNVKTNSRRNIHTSSPRPHRRQVLHHSVMSDSDESGITHTEVSSPFEDLSDIGSPRADDHELLELPYMPEDPYLEAALQAPPSPDYVPGPEEPEHAPPSPDYPYAEDASPIALSPDYVPESDPEADPEEDDDEDPEEDPIDYPADGGDDRDDEMDIEEDEDADMDIDADEEDEDDEMDVEIDEEAGRAISSASRIGCLTSYCPSHYLCQHGLILRLPDACYIFPTSITTISMVFITTPDSFPTIHQHPPCIDKHHLPSPIRSLGLSSATIRCTTHTLPTSTPYFHSNHYYYPLTAERDSPRLTTTSDGVRHRSWVQSIREIRRDPERYVGYGITDSWDEIVETLQGAPVSTDTELGAHMREFESMVRRDTDEIYTRLDDEQGQRQLLAGRVNMLFRDRRGHAHTRLLMETEAGMSREAWGRAMDASDLAHGGVISLRTTVHAQMSEITELQSADLRRQRAISDLLETDRRRREEMRELRAADRTRQQQIIQTLTAMQTLQRETIHFMDWSHTARGRYSLTGKVMTLQGGRYLLTGTAGTPLRSCTAELQRGWLAVLRLDFDRASHFVYSLLSITGLIPASKALVIYGMVKMAPKRTTRSTRAPPVTPTPNETTTTVTEAQLQALIDQGVAAAMAEAEASRVRNGYNSNGSGPRPAQTARECSYSEFLKCKHLDFKGTEGVVRLTRWFEKMEYVFSISNCPTASQVKFTTCTLQDDALTWWNAHVKTTTTEAAHAMTWAALKKMMTDKYCPRGEIKKIETEMWNLKVKGTDVVAYSRRFQQLALMCSRMFPEEVDKIEKYIGGLPDMILGSVKASKSKTMQEVIEFTTELMEDKTQAYAERQAERKRKNE</sequence>
<protein>
    <submittedName>
        <fullName evidence="3">Reverse transcriptase domain-containing protein</fullName>
    </submittedName>
</protein>
<dbReference type="Gene3D" id="3.30.420.10">
    <property type="entry name" value="Ribonuclease H-like superfamily/Ribonuclease H"/>
    <property type="match status" value="1"/>
</dbReference>
<dbReference type="PANTHER" id="PTHR45835">
    <property type="entry name" value="YALI0A06105P"/>
    <property type="match status" value="1"/>
</dbReference>
<dbReference type="Pfam" id="PF03732">
    <property type="entry name" value="Retrotrans_gag"/>
    <property type="match status" value="1"/>
</dbReference>
<proteinExistence type="predicted"/>
<dbReference type="GO" id="GO:0003964">
    <property type="term" value="F:RNA-directed DNA polymerase activity"/>
    <property type="evidence" value="ECO:0007669"/>
    <property type="project" value="UniProtKB-KW"/>
</dbReference>
<feature type="region of interest" description="Disordered" evidence="1">
    <location>
        <begin position="420"/>
        <end position="482"/>
    </location>
</feature>
<feature type="region of interest" description="Disordered" evidence="1">
    <location>
        <begin position="503"/>
        <end position="603"/>
    </location>
</feature>
<dbReference type="InterPro" id="IPR012337">
    <property type="entry name" value="RNaseH-like_sf"/>
</dbReference>
<gene>
    <name evidence="3" type="ORF">Tco_0680619</name>
</gene>
<feature type="compositionally biased region" description="Acidic residues" evidence="1">
    <location>
        <begin position="544"/>
        <end position="603"/>
    </location>
</feature>
<dbReference type="InterPro" id="IPR036397">
    <property type="entry name" value="RNaseH_sf"/>
</dbReference>
<feature type="compositionally biased region" description="Basic residues" evidence="1">
    <location>
        <begin position="431"/>
        <end position="449"/>
    </location>
</feature>
<keyword evidence="4" id="KW-1185">Reference proteome</keyword>
<reference evidence="3" key="1">
    <citation type="journal article" date="2022" name="Int. J. Mol. Sci.">
        <title>Draft Genome of Tanacetum Coccineum: Genomic Comparison of Closely Related Tanacetum-Family Plants.</title>
        <authorList>
            <person name="Yamashiro T."/>
            <person name="Shiraishi A."/>
            <person name="Nakayama K."/>
            <person name="Satake H."/>
        </authorList>
    </citation>
    <scope>NUCLEOTIDE SEQUENCE</scope>
</reference>
<feature type="compositionally biased region" description="Polar residues" evidence="1">
    <location>
        <begin position="420"/>
        <end position="430"/>
    </location>
</feature>
<accession>A0ABQ4XMG1</accession>
<keyword evidence="3" id="KW-0548">Nucleotidyltransferase</keyword>
<dbReference type="EMBL" id="BQNB010009622">
    <property type="protein sequence ID" value="GJS66055.1"/>
    <property type="molecule type" value="Genomic_DNA"/>
</dbReference>
<evidence type="ECO:0000259" key="2">
    <source>
        <dbReference type="PROSITE" id="PS50994"/>
    </source>
</evidence>